<proteinExistence type="predicted"/>
<name>A0A815NMN8_ADIRI</name>
<organism evidence="2 3">
    <name type="scientific">Adineta ricciae</name>
    <name type="common">Rotifer</name>
    <dbReference type="NCBI Taxonomy" id="249248"/>
    <lineage>
        <taxon>Eukaryota</taxon>
        <taxon>Metazoa</taxon>
        <taxon>Spiralia</taxon>
        <taxon>Gnathifera</taxon>
        <taxon>Rotifera</taxon>
        <taxon>Eurotatoria</taxon>
        <taxon>Bdelloidea</taxon>
        <taxon>Adinetida</taxon>
        <taxon>Adinetidae</taxon>
        <taxon>Adineta</taxon>
    </lineage>
</organism>
<feature type="transmembrane region" description="Helical" evidence="1">
    <location>
        <begin position="28"/>
        <end position="48"/>
    </location>
</feature>
<evidence type="ECO:0000313" key="3">
    <source>
        <dbReference type="Proteomes" id="UP000663852"/>
    </source>
</evidence>
<gene>
    <name evidence="2" type="ORF">EDS130_LOCUS38783</name>
</gene>
<sequence>MIVKIFGTDVNTYLTHAQIQQFTHQSHFHYHLISYIISSILILTYAYAIRARLRSNSILFWKLYYIMTVLNSISQCSPAMKIISPYYEVF</sequence>
<keyword evidence="1" id="KW-0472">Membrane</keyword>
<keyword evidence="1" id="KW-1133">Transmembrane helix</keyword>
<dbReference type="EMBL" id="CAJNOJ010000414">
    <property type="protein sequence ID" value="CAF1439675.1"/>
    <property type="molecule type" value="Genomic_DNA"/>
</dbReference>
<dbReference type="Proteomes" id="UP000663852">
    <property type="component" value="Unassembled WGS sequence"/>
</dbReference>
<protein>
    <submittedName>
        <fullName evidence="2">Uncharacterized protein</fullName>
    </submittedName>
</protein>
<reference evidence="2" key="1">
    <citation type="submission" date="2021-02" db="EMBL/GenBank/DDBJ databases">
        <authorList>
            <person name="Nowell W R."/>
        </authorList>
    </citation>
    <scope>NUCLEOTIDE SEQUENCE</scope>
</reference>
<accession>A0A815NMN8</accession>
<evidence type="ECO:0000256" key="1">
    <source>
        <dbReference type="SAM" id="Phobius"/>
    </source>
</evidence>
<keyword evidence="1" id="KW-0812">Transmembrane</keyword>
<dbReference type="AlphaFoldDB" id="A0A815NMN8"/>
<comment type="caution">
    <text evidence="2">The sequence shown here is derived from an EMBL/GenBank/DDBJ whole genome shotgun (WGS) entry which is preliminary data.</text>
</comment>
<evidence type="ECO:0000313" key="2">
    <source>
        <dbReference type="EMBL" id="CAF1439675.1"/>
    </source>
</evidence>